<protein>
    <submittedName>
        <fullName evidence="1">Uncharacterized protein</fullName>
    </submittedName>
</protein>
<gene>
    <name evidence="1" type="ORF">LCIT_09800</name>
</gene>
<evidence type="ECO:0000313" key="2">
    <source>
        <dbReference type="Proteomes" id="UP000323274"/>
    </source>
</evidence>
<name>A0A5A5TZW9_LEUCI</name>
<sequence>MIYQARISLQTAALLEYLRQYFEQESGGFVSKGDVLNRAYLISGWTKKHDFDEVWNAIHNTPIPDIKTANLDLPENSNLIKVNINPETHQFIIDIKNQLPVALEAQYVTMGVVIREILKSAYIVINTDYQSTFIKRNNFKFEKMIEQQIETKDTDLKMLIKEAQADINNILDNLASKLDELSHK</sequence>
<dbReference type="AlphaFoldDB" id="A0A5A5TZW9"/>
<comment type="caution">
    <text evidence="1">The sequence shown here is derived from an EMBL/GenBank/DDBJ whole genome shotgun (WGS) entry which is preliminary data.</text>
</comment>
<proteinExistence type="predicted"/>
<accession>A0A5A5TZW9</accession>
<organism evidence="1 2">
    <name type="scientific">Leuconostoc citreum</name>
    <dbReference type="NCBI Taxonomy" id="33964"/>
    <lineage>
        <taxon>Bacteria</taxon>
        <taxon>Bacillati</taxon>
        <taxon>Bacillota</taxon>
        <taxon>Bacilli</taxon>
        <taxon>Lactobacillales</taxon>
        <taxon>Lactobacillaceae</taxon>
        <taxon>Leuconostoc</taxon>
    </lineage>
</organism>
<dbReference type="RefSeq" id="WP_004906996.1">
    <property type="nucleotide sequence ID" value="NZ_BJJW01000006.1"/>
</dbReference>
<dbReference type="EMBL" id="BJJW01000006">
    <property type="protein sequence ID" value="GDZ83738.1"/>
    <property type="molecule type" value="Genomic_DNA"/>
</dbReference>
<dbReference type="Proteomes" id="UP000323274">
    <property type="component" value="Unassembled WGS sequence"/>
</dbReference>
<reference evidence="1 2" key="1">
    <citation type="submission" date="2019-04" db="EMBL/GenBank/DDBJ databases">
        <title>A pseudo-fructophilic Leuconostoc citreum strain F192-5 isolated from peel of satsuma mandarin: the first report for isolation and characterization of strain-dependent fructophilic-like characteristics.</title>
        <authorList>
            <person name="Maeno S."/>
            <person name="Tanizawa Y."/>
            <person name="Kajikawa A."/>
            <person name="Kanesaki Y."/>
            <person name="Kubota E."/>
            <person name="Arita M."/>
            <person name="Leon D."/>
            <person name="Endo A."/>
        </authorList>
    </citation>
    <scope>NUCLEOTIDE SEQUENCE [LARGE SCALE GENOMIC DNA]</scope>
    <source>
        <strain evidence="1 2">F192-5</strain>
    </source>
</reference>
<evidence type="ECO:0000313" key="1">
    <source>
        <dbReference type="EMBL" id="GDZ83738.1"/>
    </source>
</evidence>